<feature type="domain" description="Radical SAM core" evidence="3">
    <location>
        <begin position="1"/>
        <end position="231"/>
    </location>
</feature>
<evidence type="ECO:0000313" key="4">
    <source>
        <dbReference type="EMBL" id="MFD1002595.1"/>
    </source>
</evidence>
<dbReference type="SMART" id="SM00729">
    <property type="entry name" value="Elp3"/>
    <property type="match status" value="1"/>
</dbReference>
<comment type="caution">
    <text evidence="4">The sequence shown here is derived from an EMBL/GenBank/DDBJ whole genome shotgun (WGS) entry which is preliminary data.</text>
</comment>
<keyword evidence="2" id="KW-0949">S-adenosyl-L-methionine</keyword>
<sequence length="376" mass="42673">MAGIYLHIPFCKQACYYCDFHFSTNLTTKRELVEAIARELILQKDYVNGERINTIYFGGGTPSLLTEEELDLLFDTIHENFSVSDAAEITLEANPDDLSLSRLRQLQSQGVNRLSIGIQSFDDKVLQFLNRAHNSQSATVCVEEARNAGFQNISIDLIYAIPGQDDDAWKQNIAQAIRLSPEHISSYSLTIEDKTVFGRWAATGKLKVTEDDVAASQLETLVTLLGDAGFEQYEVSNFARPGFESRHNSSYWKQERYLGVGPSAHSYNQSSRQYNISNNAAYVRGMQQNIIPFTLESLTREDKINDFLLTTLRTQWGTDLKKLQQLYQYDLLADHEQYIKSLCEQKFALLQNDTLLLTKSGKLLADKIASDLFMLR</sequence>
<dbReference type="PANTHER" id="PTHR13932:SF5">
    <property type="entry name" value="RADICAL S-ADENOSYL METHIONINE DOMAIN-CONTAINING PROTEIN 1, MITOCHONDRIAL"/>
    <property type="match status" value="1"/>
</dbReference>
<dbReference type="Gene3D" id="3.80.30.20">
    <property type="entry name" value="tm_1862 like domain"/>
    <property type="match status" value="1"/>
</dbReference>
<comment type="function">
    <text evidence="2">Probably acts as a heme chaperone, transferring heme to an unknown acceptor. Binds one molecule of heme per monomer, possibly covalently. Binds 1 [4Fe-4S] cluster. The cluster is coordinated with 3 cysteines and an exchangeable S-adenosyl-L-methionine.</text>
</comment>
<evidence type="ECO:0000256" key="1">
    <source>
        <dbReference type="ARBA" id="ARBA00006100"/>
    </source>
</evidence>
<name>A0ABW3K8H2_9BACT</name>
<protein>
    <recommendedName>
        <fullName evidence="2">Heme chaperone HemW</fullName>
    </recommendedName>
</protein>
<dbReference type="RefSeq" id="WP_377583930.1">
    <property type="nucleotide sequence ID" value="NZ_JBHTKA010000008.1"/>
</dbReference>
<dbReference type="SUPFAM" id="SSF102114">
    <property type="entry name" value="Radical SAM enzymes"/>
    <property type="match status" value="1"/>
</dbReference>
<dbReference type="SFLD" id="SFLDS00029">
    <property type="entry name" value="Radical_SAM"/>
    <property type="match status" value="1"/>
</dbReference>
<keyword evidence="2" id="KW-0479">Metal-binding</keyword>
<dbReference type="InterPro" id="IPR034505">
    <property type="entry name" value="Coproporphyrinogen-III_oxidase"/>
</dbReference>
<keyword evidence="2" id="KW-0349">Heme</keyword>
<reference evidence="5" key="1">
    <citation type="journal article" date="2019" name="Int. J. Syst. Evol. Microbiol.">
        <title>The Global Catalogue of Microorganisms (GCM) 10K type strain sequencing project: providing services to taxonomists for standard genome sequencing and annotation.</title>
        <authorList>
            <consortium name="The Broad Institute Genomics Platform"/>
            <consortium name="The Broad Institute Genome Sequencing Center for Infectious Disease"/>
            <person name="Wu L."/>
            <person name="Ma J."/>
        </authorList>
    </citation>
    <scope>NUCLEOTIDE SEQUENCE [LARGE SCALE GENOMIC DNA]</scope>
    <source>
        <strain evidence="5">CCUG 58938</strain>
    </source>
</reference>
<dbReference type="InterPro" id="IPR023404">
    <property type="entry name" value="rSAM_horseshoe"/>
</dbReference>
<keyword evidence="5" id="KW-1185">Reference proteome</keyword>
<dbReference type="SFLD" id="SFLDG01065">
    <property type="entry name" value="anaerobic_coproporphyrinogen-I"/>
    <property type="match status" value="1"/>
</dbReference>
<dbReference type="InterPro" id="IPR007197">
    <property type="entry name" value="rSAM"/>
</dbReference>
<accession>A0ABW3K8H2</accession>
<dbReference type="PANTHER" id="PTHR13932">
    <property type="entry name" value="COPROPORPHYRINIGEN III OXIDASE"/>
    <property type="match status" value="1"/>
</dbReference>
<dbReference type="InterPro" id="IPR010723">
    <property type="entry name" value="HemN_C"/>
</dbReference>
<dbReference type="Pfam" id="PF04055">
    <property type="entry name" value="Radical_SAM"/>
    <property type="match status" value="1"/>
</dbReference>
<evidence type="ECO:0000259" key="3">
    <source>
        <dbReference type="PROSITE" id="PS51918"/>
    </source>
</evidence>
<dbReference type="InterPro" id="IPR058240">
    <property type="entry name" value="rSAM_sf"/>
</dbReference>
<dbReference type="SFLD" id="SFLDF00562">
    <property type="entry name" value="HemN-like__clustered_with_heat"/>
    <property type="match status" value="1"/>
</dbReference>
<gene>
    <name evidence="4" type="primary">hemW</name>
    <name evidence="4" type="ORF">ACFQ21_24935</name>
</gene>
<dbReference type="Proteomes" id="UP001597112">
    <property type="component" value="Unassembled WGS sequence"/>
</dbReference>
<dbReference type="NCBIfam" id="TIGR00539">
    <property type="entry name" value="hemN_rel"/>
    <property type="match status" value="1"/>
</dbReference>
<proteinExistence type="inferred from homology"/>
<keyword evidence="2" id="KW-0004">4Fe-4S</keyword>
<keyword evidence="2" id="KW-0143">Chaperone</keyword>
<organism evidence="4 5">
    <name type="scientific">Ohtaekwangia kribbensis</name>
    <dbReference type="NCBI Taxonomy" id="688913"/>
    <lineage>
        <taxon>Bacteria</taxon>
        <taxon>Pseudomonadati</taxon>
        <taxon>Bacteroidota</taxon>
        <taxon>Cytophagia</taxon>
        <taxon>Cytophagales</taxon>
        <taxon>Fulvivirgaceae</taxon>
        <taxon>Ohtaekwangia</taxon>
    </lineage>
</organism>
<dbReference type="Pfam" id="PF06969">
    <property type="entry name" value="HemN_C"/>
    <property type="match status" value="1"/>
</dbReference>
<dbReference type="InterPro" id="IPR006638">
    <property type="entry name" value="Elp3/MiaA/NifB-like_rSAM"/>
</dbReference>
<keyword evidence="2" id="KW-0963">Cytoplasm</keyword>
<dbReference type="EMBL" id="JBHTKA010000008">
    <property type="protein sequence ID" value="MFD1002595.1"/>
    <property type="molecule type" value="Genomic_DNA"/>
</dbReference>
<dbReference type="InterPro" id="IPR004559">
    <property type="entry name" value="HemW-like"/>
</dbReference>
<evidence type="ECO:0000313" key="5">
    <source>
        <dbReference type="Proteomes" id="UP001597112"/>
    </source>
</evidence>
<evidence type="ECO:0000256" key="2">
    <source>
        <dbReference type="RuleBase" id="RU364116"/>
    </source>
</evidence>
<dbReference type="SFLD" id="SFLDF00288">
    <property type="entry name" value="HemN-like__clustered_with_nucl"/>
    <property type="match status" value="1"/>
</dbReference>
<keyword evidence="2" id="KW-0411">Iron-sulfur</keyword>
<comment type="similarity">
    <text evidence="1">Belongs to the anaerobic coproporphyrinogen-III oxidase family. HemW subfamily.</text>
</comment>
<dbReference type="PROSITE" id="PS51918">
    <property type="entry name" value="RADICAL_SAM"/>
    <property type="match status" value="1"/>
</dbReference>
<comment type="subcellular location">
    <subcellularLocation>
        <location evidence="2">Cytoplasm</location>
    </subcellularLocation>
</comment>
<keyword evidence="2" id="KW-0408">Iron</keyword>